<dbReference type="AlphaFoldDB" id="S3BKD0"/>
<feature type="region of interest" description="Disordered" evidence="7">
    <location>
        <begin position="68"/>
        <end position="101"/>
    </location>
</feature>
<evidence type="ECO:0000313" key="8">
    <source>
        <dbReference type="EMBL" id="EPE00792.1"/>
    </source>
</evidence>
<name>S3BKD0_9BURK</name>
<dbReference type="HAMAP" id="MF_00337">
    <property type="entry name" value="Exonuc_7_S"/>
    <property type="match status" value="1"/>
</dbReference>
<dbReference type="EC" id="3.1.11.6" evidence="6"/>
<feature type="compositionally biased region" description="Basic and acidic residues" evidence="7">
    <location>
        <begin position="68"/>
        <end position="78"/>
    </location>
</feature>
<dbReference type="NCBIfam" id="NF002139">
    <property type="entry name" value="PRK00977.1-3"/>
    <property type="match status" value="1"/>
</dbReference>
<dbReference type="EMBL" id="ATCF01000010">
    <property type="protein sequence ID" value="EPE00792.1"/>
    <property type="molecule type" value="Genomic_DNA"/>
</dbReference>
<evidence type="ECO:0000256" key="2">
    <source>
        <dbReference type="ARBA" id="ARBA00022490"/>
    </source>
</evidence>
<evidence type="ECO:0000256" key="1">
    <source>
        <dbReference type="ARBA" id="ARBA00009998"/>
    </source>
</evidence>
<dbReference type="GeneID" id="64061597"/>
<keyword evidence="3 6" id="KW-0540">Nuclease</keyword>
<evidence type="ECO:0000256" key="5">
    <source>
        <dbReference type="ARBA" id="ARBA00022839"/>
    </source>
</evidence>
<organism evidence="8 9">
    <name type="scientific">Sutterella wadsworthensis HGA0223</name>
    <dbReference type="NCBI Taxonomy" id="1203554"/>
    <lineage>
        <taxon>Bacteria</taxon>
        <taxon>Pseudomonadati</taxon>
        <taxon>Pseudomonadota</taxon>
        <taxon>Betaproteobacteria</taxon>
        <taxon>Burkholderiales</taxon>
        <taxon>Sutterellaceae</taxon>
        <taxon>Sutterella</taxon>
    </lineage>
</organism>
<sequence>MSNAAAPEDVEKLSFEDALDELERITAEMASGNATLDQSVKSYERGAQLLKRCRAELNRARQSIERIRVEDGEVKRQTSDASASEAPIPSADTLNEDDLPF</sequence>
<evidence type="ECO:0000256" key="3">
    <source>
        <dbReference type="ARBA" id="ARBA00022722"/>
    </source>
</evidence>
<comment type="subunit">
    <text evidence="6">Heterooligomer composed of large and small subunits.</text>
</comment>
<dbReference type="InterPro" id="IPR037004">
    <property type="entry name" value="Exonuc_VII_ssu_sf"/>
</dbReference>
<evidence type="ECO:0000256" key="7">
    <source>
        <dbReference type="SAM" id="MobiDB-lite"/>
    </source>
</evidence>
<gene>
    <name evidence="6" type="primary">xseB</name>
    <name evidence="8" type="ORF">HMPREF1476_00572</name>
</gene>
<dbReference type="RefSeq" id="WP_016473943.1">
    <property type="nucleotide sequence ID" value="NZ_KE150480.1"/>
</dbReference>
<dbReference type="eggNOG" id="COG1722">
    <property type="taxonomic scope" value="Bacteria"/>
</dbReference>
<dbReference type="PATRIC" id="fig|1203554.3.peg.557"/>
<comment type="function">
    <text evidence="6">Bidirectionally degrades single-stranded DNA into large acid-insoluble oligonucleotides, which are then degraded further into small acid-soluble oligonucleotides.</text>
</comment>
<keyword evidence="9" id="KW-1185">Reference proteome</keyword>
<protein>
    <recommendedName>
        <fullName evidence="6">Exodeoxyribonuclease 7 small subunit</fullName>
        <ecNumber evidence="6">3.1.11.6</ecNumber>
    </recommendedName>
    <alternativeName>
        <fullName evidence="6">Exodeoxyribonuclease VII small subunit</fullName>
        <shortName evidence="6">Exonuclease VII small subunit</shortName>
    </alternativeName>
</protein>
<dbReference type="GO" id="GO:0008855">
    <property type="term" value="F:exodeoxyribonuclease VII activity"/>
    <property type="evidence" value="ECO:0007669"/>
    <property type="project" value="UniProtKB-UniRule"/>
</dbReference>
<dbReference type="InterPro" id="IPR003761">
    <property type="entry name" value="Exonuc_VII_S"/>
</dbReference>
<dbReference type="GO" id="GO:0005829">
    <property type="term" value="C:cytosol"/>
    <property type="evidence" value="ECO:0007669"/>
    <property type="project" value="TreeGrafter"/>
</dbReference>
<comment type="similarity">
    <text evidence="1 6">Belongs to the XseB family.</text>
</comment>
<dbReference type="GO" id="GO:0009318">
    <property type="term" value="C:exodeoxyribonuclease VII complex"/>
    <property type="evidence" value="ECO:0007669"/>
    <property type="project" value="UniProtKB-UniRule"/>
</dbReference>
<dbReference type="NCBIfam" id="TIGR01280">
    <property type="entry name" value="xseB"/>
    <property type="match status" value="1"/>
</dbReference>
<comment type="caution">
    <text evidence="8">The sequence shown here is derived from an EMBL/GenBank/DDBJ whole genome shotgun (WGS) entry which is preliminary data.</text>
</comment>
<dbReference type="PANTHER" id="PTHR34137:SF1">
    <property type="entry name" value="EXODEOXYRIBONUCLEASE 7 SMALL SUBUNIT"/>
    <property type="match status" value="1"/>
</dbReference>
<dbReference type="Pfam" id="PF02609">
    <property type="entry name" value="Exonuc_VII_S"/>
    <property type="match status" value="1"/>
</dbReference>
<evidence type="ECO:0000256" key="4">
    <source>
        <dbReference type="ARBA" id="ARBA00022801"/>
    </source>
</evidence>
<comment type="catalytic activity">
    <reaction evidence="6">
        <text>Exonucleolytic cleavage in either 5'- to 3'- or 3'- to 5'-direction to yield nucleoside 5'-phosphates.</text>
        <dbReference type="EC" id="3.1.11.6"/>
    </reaction>
</comment>
<keyword evidence="2 6" id="KW-0963">Cytoplasm</keyword>
<dbReference type="GO" id="GO:0006308">
    <property type="term" value="P:DNA catabolic process"/>
    <property type="evidence" value="ECO:0007669"/>
    <property type="project" value="UniProtKB-UniRule"/>
</dbReference>
<proteinExistence type="inferred from homology"/>
<evidence type="ECO:0000256" key="6">
    <source>
        <dbReference type="HAMAP-Rule" id="MF_00337"/>
    </source>
</evidence>
<accession>S3BKD0</accession>
<dbReference type="HOGENOM" id="CLU_145918_0_3_4"/>
<evidence type="ECO:0000313" key="9">
    <source>
        <dbReference type="Proteomes" id="UP000014400"/>
    </source>
</evidence>
<reference evidence="8 9" key="1">
    <citation type="submission" date="2013-04" db="EMBL/GenBank/DDBJ databases">
        <title>The Genome Sequence of Sutterella wadsworthensis HGA0223.</title>
        <authorList>
            <consortium name="The Broad Institute Genomics Platform"/>
            <person name="Earl A."/>
            <person name="Ward D."/>
            <person name="Feldgarden M."/>
            <person name="Gevers D."/>
            <person name="Schmidt T.M."/>
            <person name="Dover J."/>
            <person name="Dai D."/>
            <person name="Walker B."/>
            <person name="Young S."/>
            <person name="Zeng Q."/>
            <person name="Gargeya S."/>
            <person name="Fitzgerald M."/>
            <person name="Haas B."/>
            <person name="Abouelleil A."/>
            <person name="Allen A.W."/>
            <person name="Alvarado L."/>
            <person name="Arachchi H.M."/>
            <person name="Berlin A.M."/>
            <person name="Chapman S.B."/>
            <person name="Gainer-Dewar J."/>
            <person name="Goldberg J."/>
            <person name="Griggs A."/>
            <person name="Gujja S."/>
            <person name="Hansen M."/>
            <person name="Howarth C."/>
            <person name="Imamovic A."/>
            <person name="Ireland A."/>
            <person name="Larimer J."/>
            <person name="McCowan C."/>
            <person name="Murphy C."/>
            <person name="Pearson M."/>
            <person name="Poon T.W."/>
            <person name="Priest M."/>
            <person name="Roberts A."/>
            <person name="Saif S."/>
            <person name="Shea T."/>
            <person name="Sisk P."/>
            <person name="Sykes S."/>
            <person name="Wortman J."/>
            <person name="Nusbaum C."/>
            <person name="Birren B."/>
        </authorList>
    </citation>
    <scope>NUCLEOTIDE SEQUENCE [LARGE SCALE GENOMIC DNA]</scope>
    <source>
        <strain evidence="8 9">HGA0223</strain>
    </source>
</reference>
<keyword evidence="5 6" id="KW-0269">Exonuclease</keyword>
<dbReference type="SUPFAM" id="SSF116842">
    <property type="entry name" value="XseB-like"/>
    <property type="match status" value="1"/>
</dbReference>
<comment type="subcellular location">
    <subcellularLocation>
        <location evidence="6">Cytoplasm</location>
    </subcellularLocation>
</comment>
<keyword evidence="4 6" id="KW-0378">Hydrolase</keyword>
<dbReference type="STRING" id="1203554.HMPREF1476_00572"/>
<dbReference type="PANTHER" id="PTHR34137">
    <property type="entry name" value="EXODEOXYRIBONUCLEASE 7 SMALL SUBUNIT"/>
    <property type="match status" value="1"/>
</dbReference>
<dbReference type="Gene3D" id="1.10.287.1040">
    <property type="entry name" value="Exonuclease VII, small subunit"/>
    <property type="match status" value="1"/>
</dbReference>
<dbReference type="Proteomes" id="UP000014400">
    <property type="component" value="Unassembled WGS sequence"/>
</dbReference>